<feature type="binding site" evidence="5">
    <location>
        <begin position="7"/>
        <end position="13"/>
    </location>
    <ligand>
        <name>NADP(+)</name>
        <dbReference type="ChEBI" id="CHEBI:58349"/>
    </ligand>
</feature>
<dbReference type="EC" id="1.1.1.271" evidence="5"/>
<dbReference type="EMBL" id="JBHMEA010000008">
    <property type="protein sequence ID" value="MFB9230925.1"/>
    <property type="molecule type" value="Genomic_DNA"/>
</dbReference>
<feature type="binding site" evidence="5">
    <location>
        <position position="184"/>
    </location>
    <ligand>
        <name>substrate</name>
    </ligand>
</feature>
<feature type="domain" description="NAD-dependent epimerase/dehydratase" evidence="6">
    <location>
        <begin position="3"/>
        <end position="235"/>
    </location>
</feature>
<feature type="binding site" evidence="5">
    <location>
        <begin position="160"/>
        <end position="163"/>
    </location>
    <ligand>
        <name>NADP(+)</name>
        <dbReference type="ChEBI" id="CHEBI:58349"/>
    </ligand>
</feature>
<comment type="caution">
    <text evidence="5">Lacks conserved residue(s) required for the propagation of feature annotation.</text>
</comment>
<feature type="binding site" evidence="5">
    <location>
        <position position="199"/>
    </location>
    <ligand>
        <name>substrate</name>
    </ligand>
</feature>
<feature type="binding site" evidence="5">
    <location>
        <position position="176"/>
    </location>
    <ligand>
        <name>NADP(+)</name>
        <dbReference type="ChEBI" id="CHEBI:58349"/>
    </ligand>
</feature>
<feature type="site" description="Important for catalytic activity" evidence="5">
    <location>
        <position position="103"/>
    </location>
</feature>
<organism evidence="7 8">
    <name type="scientific">Pseudohalocynthiibacter aestuariivivens</name>
    <dbReference type="NCBI Taxonomy" id="1591409"/>
    <lineage>
        <taxon>Bacteria</taxon>
        <taxon>Pseudomonadati</taxon>
        <taxon>Pseudomonadota</taxon>
        <taxon>Alphaproteobacteria</taxon>
        <taxon>Rhodobacterales</taxon>
        <taxon>Paracoccaceae</taxon>
        <taxon>Pseudohalocynthiibacter</taxon>
    </lineage>
</organism>
<comment type="function">
    <text evidence="5">Catalyzes the two-step NADP-dependent conversion of GDP-4-dehydro-6-deoxy-D-mannose to GDP-fucose, involving an epimerase and a reductase reaction.</text>
</comment>
<dbReference type="HAMAP" id="MF_00956">
    <property type="entry name" value="GDP_fucose_synth"/>
    <property type="match status" value="1"/>
</dbReference>
<gene>
    <name evidence="5" type="primary">fcl</name>
    <name evidence="7" type="ORF">ACFFUT_03870</name>
</gene>
<accession>A0ABV5JBT7</accession>
<dbReference type="RefSeq" id="WP_213890868.1">
    <property type="nucleotide sequence ID" value="NZ_JAGFNU010000015.1"/>
</dbReference>
<dbReference type="SUPFAM" id="SSF51735">
    <property type="entry name" value="NAD(P)-binding Rossmann-fold domains"/>
    <property type="match status" value="1"/>
</dbReference>
<reference evidence="7 8" key="1">
    <citation type="submission" date="2024-09" db="EMBL/GenBank/DDBJ databases">
        <authorList>
            <person name="Sun Q."/>
            <person name="Mori K."/>
        </authorList>
    </citation>
    <scope>NUCLEOTIDE SEQUENCE [LARGE SCALE GENOMIC DNA]</scope>
    <source>
        <strain evidence="7 8">CECT 8726</strain>
    </source>
</reference>
<dbReference type="Gene3D" id="3.40.50.720">
    <property type="entry name" value="NAD(P)-binding Rossmann-like Domain"/>
    <property type="match status" value="1"/>
</dbReference>
<feature type="binding site" evidence="5">
    <location>
        <position position="136"/>
    </location>
    <ligand>
        <name>NADP(+)</name>
        <dbReference type="ChEBI" id="CHEBI:58349"/>
    </ligand>
</feature>
<dbReference type="InterPro" id="IPR001509">
    <property type="entry name" value="Epimerase_deHydtase"/>
</dbReference>
<dbReference type="InterPro" id="IPR036291">
    <property type="entry name" value="NAD(P)-bd_dom_sf"/>
</dbReference>
<dbReference type="Proteomes" id="UP001589683">
    <property type="component" value="Unassembled WGS sequence"/>
</dbReference>
<evidence type="ECO:0000256" key="5">
    <source>
        <dbReference type="HAMAP-Rule" id="MF_00956"/>
    </source>
</evidence>
<evidence type="ECO:0000256" key="4">
    <source>
        <dbReference type="ARBA" id="ARBA00023235"/>
    </source>
</evidence>
<sequence>MKILITGGSGMVGKNLIEHAAAKQHELVVPSREELDLLSYEKTSDLVKAHTPDLIIHCAGQVGGIHANIADPAGFLVNNLDMGRNIVLSAQAAGVSKLLNLGSSCMYPRLAENPLREEQVLTGELEPTNEGYALAKITVARLCSYLSATKPNLHYKTLMPCNLFGKHDKFDPKVSHLLPAIVKKMHDAKTQGLDSVEIWGDGTVRREFMFASDMADGTWYMVDRFERLPDMMNLGVGHDYSINEYYEAAAKVIGWKGKFTHDLSKPVGMKQKLLSVSRQTELGWAPKTSLEEGIQQTYQFFLDSQS</sequence>
<keyword evidence="8" id="KW-1185">Reference proteome</keyword>
<dbReference type="InterPro" id="IPR028614">
    <property type="entry name" value="GDP_fucose/colitose_synth"/>
</dbReference>
<dbReference type="CDD" id="cd05239">
    <property type="entry name" value="GDP_FS_SDR_e"/>
    <property type="match status" value="1"/>
</dbReference>
<feature type="binding site" evidence="5">
    <location>
        <begin position="101"/>
        <end position="104"/>
    </location>
    <ligand>
        <name>NADP(+)</name>
        <dbReference type="ChEBI" id="CHEBI:58349"/>
    </ligand>
</feature>
<dbReference type="Pfam" id="PF01370">
    <property type="entry name" value="Epimerase"/>
    <property type="match status" value="1"/>
</dbReference>
<feature type="site" description="Important for catalytic activity" evidence="5">
    <location>
        <position position="105"/>
    </location>
</feature>
<comment type="similarity">
    <text evidence="1 5">Belongs to the NAD(P)-dependent epimerase/dehydratase family. Fucose synthase subfamily.</text>
</comment>
<proteinExistence type="inferred from homology"/>
<comment type="catalytic activity">
    <reaction evidence="5">
        <text>GDP-beta-L-fucose + NADP(+) = GDP-4-dehydro-alpha-D-rhamnose + NADPH + H(+)</text>
        <dbReference type="Rhea" id="RHEA:18885"/>
        <dbReference type="ChEBI" id="CHEBI:15378"/>
        <dbReference type="ChEBI" id="CHEBI:57273"/>
        <dbReference type="ChEBI" id="CHEBI:57783"/>
        <dbReference type="ChEBI" id="CHEBI:57964"/>
        <dbReference type="ChEBI" id="CHEBI:58349"/>
        <dbReference type="EC" id="1.1.1.271"/>
    </reaction>
</comment>
<evidence type="ECO:0000313" key="7">
    <source>
        <dbReference type="EMBL" id="MFB9230925.1"/>
    </source>
</evidence>
<dbReference type="PANTHER" id="PTHR43238:SF1">
    <property type="entry name" value="GDP-L-FUCOSE SYNTHASE"/>
    <property type="match status" value="1"/>
</dbReference>
<evidence type="ECO:0000259" key="6">
    <source>
        <dbReference type="Pfam" id="PF01370"/>
    </source>
</evidence>
<protein>
    <recommendedName>
        <fullName evidence="5">GDP-L-fucose synthase</fullName>
        <ecNumber evidence="5">1.1.1.271</ecNumber>
    </recommendedName>
    <alternativeName>
        <fullName evidence="5">GDP-4-keto-6-deoxy-D-mannose-3,5-epimerase-4-reductase</fullName>
    </alternativeName>
</protein>
<dbReference type="PANTHER" id="PTHR43238">
    <property type="entry name" value="GDP-L-FUCOSE SYNTHASE"/>
    <property type="match status" value="1"/>
</dbReference>
<dbReference type="Gene3D" id="3.90.25.10">
    <property type="entry name" value="UDP-galactose 4-epimerase, domain 1"/>
    <property type="match status" value="1"/>
</dbReference>
<keyword evidence="2 5" id="KW-0521">NADP</keyword>
<name>A0ABV5JBT7_9RHOB</name>
<evidence type="ECO:0000313" key="8">
    <source>
        <dbReference type="Proteomes" id="UP001589683"/>
    </source>
</evidence>
<keyword evidence="4 5" id="KW-0413">Isomerase</keyword>
<keyword evidence="5" id="KW-0511">Multifunctional enzyme</keyword>
<evidence type="ECO:0000256" key="1">
    <source>
        <dbReference type="ARBA" id="ARBA00005959"/>
    </source>
</evidence>
<comment type="pathway">
    <text evidence="5">Nucleotide-sugar biosynthesis; GDP-L-fucose biosynthesis via de novo pathway; GDP-L-fucose from GDP-alpha-D-mannose: step 2/2.</text>
</comment>
<feature type="binding site" evidence="5">
    <location>
        <position position="206"/>
    </location>
    <ligand>
        <name>substrate</name>
    </ligand>
</feature>
<comment type="caution">
    <text evidence="7">The sequence shown here is derived from an EMBL/GenBank/DDBJ whole genome shotgun (WGS) entry which is preliminary data.</text>
</comment>
<feature type="active site" description="Proton donor/acceptor" evidence="5">
    <location>
        <position position="132"/>
    </location>
</feature>
<evidence type="ECO:0000256" key="2">
    <source>
        <dbReference type="ARBA" id="ARBA00022857"/>
    </source>
</evidence>
<keyword evidence="3 5" id="KW-0560">Oxidoreductase</keyword>
<evidence type="ECO:0000256" key="3">
    <source>
        <dbReference type="ARBA" id="ARBA00023002"/>
    </source>
</evidence>